<gene>
    <name evidence="1" type="ORF">DFR37_101549</name>
</gene>
<comment type="caution">
    <text evidence="1">The sequence shown here is derived from an EMBL/GenBank/DDBJ whole genome shotgun (WGS) entry which is preliminary data.</text>
</comment>
<dbReference type="EMBL" id="QNRQ01000001">
    <property type="protein sequence ID" value="RBP43417.1"/>
    <property type="molecule type" value="Genomic_DNA"/>
</dbReference>
<protein>
    <submittedName>
        <fullName evidence="1">Uncharacterized protein</fullName>
    </submittedName>
</protein>
<evidence type="ECO:0000313" key="1">
    <source>
        <dbReference type="EMBL" id="RBP43417.1"/>
    </source>
</evidence>
<proteinExistence type="predicted"/>
<dbReference type="AlphaFoldDB" id="A0A366HLG6"/>
<name>A0A366HLG6_9BURK</name>
<accession>A0A366HLG6</accession>
<sequence length="81" mass="9042">MCDAAGKGLKAISRYYPAYRMLQSKKPLLRLFRESRDYIYPARRPEQPDLSALLLSGRFSVLGADSFGAAAFLRAAAKLDE</sequence>
<dbReference type="Proteomes" id="UP000253628">
    <property type="component" value="Unassembled WGS sequence"/>
</dbReference>
<evidence type="ECO:0000313" key="2">
    <source>
        <dbReference type="Proteomes" id="UP000253628"/>
    </source>
</evidence>
<reference evidence="1 2" key="1">
    <citation type="submission" date="2018-06" db="EMBL/GenBank/DDBJ databases">
        <title>Genomic Encyclopedia of Type Strains, Phase IV (KMG-IV): sequencing the most valuable type-strain genomes for metagenomic binning, comparative biology and taxonomic classification.</title>
        <authorList>
            <person name="Goeker M."/>
        </authorList>
    </citation>
    <scope>NUCLEOTIDE SEQUENCE [LARGE SCALE GENOMIC DNA]</scope>
    <source>
        <strain evidence="1 2">DSM 25520</strain>
    </source>
</reference>
<keyword evidence="2" id="KW-1185">Reference proteome</keyword>
<organism evidence="1 2">
    <name type="scientific">Eoetvoesiella caeni</name>
    <dbReference type="NCBI Taxonomy" id="645616"/>
    <lineage>
        <taxon>Bacteria</taxon>
        <taxon>Pseudomonadati</taxon>
        <taxon>Pseudomonadota</taxon>
        <taxon>Betaproteobacteria</taxon>
        <taxon>Burkholderiales</taxon>
        <taxon>Alcaligenaceae</taxon>
        <taxon>Eoetvoesiella</taxon>
    </lineage>
</organism>